<dbReference type="Gene3D" id="3.80.10.10">
    <property type="entry name" value="Ribonuclease Inhibitor"/>
    <property type="match status" value="1"/>
</dbReference>
<reference evidence="4 5" key="1">
    <citation type="submission" date="2020-04" db="EMBL/GenBank/DDBJ databases">
        <title>Perkinsus chesapeaki whole genome sequence.</title>
        <authorList>
            <person name="Bogema D.R."/>
        </authorList>
    </citation>
    <scope>NUCLEOTIDE SEQUENCE [LARGE SCALE GENOMIC DNA]</scope>
    <source>
        <strain evidence="4">ATCC PRA-425</strain>
    </source>
</reference>
<keyword evidence="5" id="KW-1185">Reference proteome</keyword>
<dbReference type="InterPro" id="IPR032675">
    <property type="entry name" value="LRR_dom_sf"/>
</dbReference>
<feature type="compositionally biased region" description="Basic and acidic residues" evidence="3">
    <location>
        <begin position="329"/>
        <end position="346"/>
    </location>
</feature>
<sequence length="526" mass="58596">MVMTKSSTAGELSLFEAFRWLLRDRTGVDIAEGMVHNEEELARDIRKSLRLDVDRECTKESEAMERIGVMEPGAMEWSANSLDFVRVVAAVGSCLHPNVRAESFVLGQFFTDLSVNERVISHLDERTTKFTALKQLSLDSNCLKSIAILPPNLEILHARNNEIASLEGPELPSLRHLGLAYNDVDDLRGIASRFPNLLSLDMSYNRLCRLRDLGTEFTGFTDFRRLLLQGNPCALTPAYRLQLTGILAAAKLQTIDDVPVTEEERTVAAALPSDCADALTTKFTLEVVMEAFEGIPYSLVGEGEYVITMKDNRGNEMKSPVFLRGPPPPKEESEKPDPEDAEENHPVTEAPPIWPVVGEELPVSINVVHEAFDELAIWNWLLVNGIPFELHRVVADPPPSEEEQPATLILAGIADLSESELFIPPRVEESIPEFDEPDEHPPEADPSKEESSDIPEQEETTEQPERKNQMERHIAAGHFAVSTGKTRVPFWKESDSREASGIGLFITVKAWTPVRQAPAEDITMNT</sequence>
<dbReference type="InterPro" id="IPR025875">
    <property type="entry name" value="Leu-rich_rpt_4"/>
</dbReference>
<feature type="region of interest" description="Disordered" evidence="3">
    <location>
        <begin position="317"/>
        <end position="352"/>
    </location>
</feature>
<keyword evidence="1" id="KW-0433">Leucine-rich repeat</keyword>
<organism evidence="4 5">
    <name type="scientific">Perkinsus chesapeaki</name>
    <name type="common">Clam parasite</name>
    <name type="synonym">Perkinsus andrewsi</name>
    <dbReference type="NCBI Taxonomy" id="330153"/>
    <lineage>
        <taxon>Eukaryota</taxon>
        <taxon>Sar</taxon>
        <taxon>Alveolata</taxon>
        <taxon>Perkinsozoa</taxon>
        <taxon>Perkinsea</taxon>
        <taxon>Perkinsida</taxon>
        <taxon>Perkinsidae</taxon>
        <taxon>Perkinsus</taxon>
    </lineage>
</organism>
<name>A0A7J6LHP6_PERCH</name>
<feature type="region of interest" description="Disordered" evidence="3">
    <location>
        <begin position="430"/>
        <end position="468"/>
    </location>
</feature>
<dbReference type="PANTHER" id="PTHR15454:SF19">
    <property type="entry name" value="LEUCINE-RICH REPEAT-CONTAINING PROTEIN 51"/>
    <property type="match status" value="1"/>
</dbReference>
<comment type="caution">
    <text evidence="4">The sequence shown here is derived from an EMBL/GenBank/DDBJ whole genome shotgun (WGS) entry which is preliminary data.</text>
</comment>
<evidence type="ECO:0000313" key="5">
    <source>
        <dbReference type="Proteomes" id="UP000591131"/>
    </source>
</evidence>
<proteinExistence type="predicted"/>
<dbReference type="Proteomes" id="UP000591131">
    <property type="component" value="Unassembled WGS sequence"/>
</dbReference>
<evidence type="ECO:0000313" key="4">
    <source>
        <dbReference type="EMBL" id="KAF4658530.1"/>
    </source>
</evidence>
<dbReference type="OrthoDB" id="433501at2759"/>
<evidence type="ECO:0000256" key="1">
    <source>
        <dbReference type="ARBA" id="ARBA00022614"/>
    </source>
</evidence>
<feature type="compositionally biased region" description="Acidic residues" evidence="3">
    <location>
        <begin position="452"/>
        <end position="462"/>
    </location>
</feature>
<accession>A0A7J6LHP6</accession>
<evidence type="ECO:0000256" key="2">
    <source>
        <dbReference type="ARBA" id="ARBA00022737"/>
    </source>
</evidence>
<gene>
    <name evidence="4" type="primary">LRRC43</name>
    <name evidence="4" type="ORF">FOL47_007956</name>
</gene>
<dbReference type="PANTHER" id="PTHR15454">
    <property type="entry name" value="NISCHARIN RELATED"/>
    <property type="match status" value="1"/>
</dbReference>
<feature type="compositionally biased region" description="Basic and acidic residues" evidence="3">
    <location>
        <begin position="439"/>
        <end position="451"/>
    </location>
</feature>
<dbReference type="SUPFAM" id="SSF52058">
    <property type="entry name" value="L domain-like"/>
    <property type="match status" value="1"/>
</dbReference>
<dbReference type="EMBL" id="JAAPAO010000490">
    <property type="protein sequence ID" value="KAF4658530.1"/>
    <property type="molecule type" value="Genomic_DNA"/>
</dbReference>
<dbReference type="AlphaFoldDB" id="A0A7J6LHP6"/>
<dbReference type="GO" id="GO:0005737">
    <property type="term" value="C:cytoplasm"/>
    <property type="evidence" value="ECO:0007669"/>
    <property type="project" value="TreeGrafter"/>
</dbReference>
<keyword evidence="2" id="KW-0677">Repeat</keyword>
<evidence type="ECO:0000256" key="3">
    <source>
        <dbReference type="SAM" id="MobiDB-lite"/>
    </source>
</evidence>
<protein>
    <submittedName>
        <fullName evidence="4">Leucine rich repeat containing 43</fullName>
    </submittedName>
</protein>
<dbReference type="Pfam" id="PF12799">
    <property type="entry name" value="LRR_4"/>
    <property type="match status" value="1"/>
</dbReference>